<organism evidence="2 3">
    <name type="scientific">Acrobeloides nanus</name>
    <dbReference type="NCBI Taxonomy" id="290746"/>
    <lineage>
        <taxon>Eukaryota</taxon>
        <taxon>Metazoa</taxon>
        <taxon>Ecdysozoa</taxon>
        <taxon>Nematoda</taxon>
        <taxon>Chromadorea</taxon>
        <taxon>Rhabditida</taxon>
        <taxon>Tylenchina</taxon>
        <taxon>Cephalobomorpha</taxon>
        <taxon>Cephaloboidea</taxon>
        <taxon>Cephalobidae</taxon>
        <taxon>Acrobeloides</taxon>
    </lineage>
</organism>
<keyword evidence="1" id="KW-0812">Transmembrane</keyword>
<keyword evidence="1" id="KW-0472">Membrane</keyword>
<dbReference type="AlphaFoldDB" id="A0A914CSS5"/>
<proteinExistence type="predicted"/>
<accession>A0A914CSS5</accession>
<dbReference type="Proteomes" id="UP000887540">
    <property type="component" value="Unplaced"/>
</dbReference>
<feature type="transmembrane region" description="Helical" evidence="1">
    <location>
        <begin position="21"/>
        <end position="41"/>
    </location>
</feature>
<evidence type="ECO:0000313" key="2">
    <source>
        <dbReference type="Proteomes" id="UP000887540"/>
    </source>
</evidence>
<evidence type="ECO:0000313" key="3">
    <source>
        <dbReference type="WBParaSite" id="ACRNAN_scaffold14183.g23285.t1"/>
    </source>
</evidence>
<feature type="transmembrane region" description="Helical" evidence="1">
    <location>
        <begin position="61"/>
        <end position="81"/>
    </location>
</feature>
<keyword evidence="2" id="KW-1185">Reference proteome</keyword>
<keyword evidence="1" id="KW-1133">Transmembrane helix</keyword>
<name>A0A914CSS5_9BILA</name>
<evidence type="ECO:0000256" key="1">
    <source>
        <dbReference type="SAM" id="Phobius"/>
    </source>
</evidence>
<dbReference type="WBParaSite" id="ACRNAN_scaffold14183.g23285.t1">
    <property type="protein sequence ID" value="ACRNAN_scaffold14183.g23285.t1"/>
    <property type="gene ID" value="ACRNAN_scaffold14183.g23285"/>
</dbReference>
<sequence>MATREALPDRKKITRICIIQTILFAIQGAMEVAKLLVTLNYYKWKCEYKIWIYIVEYGRVIVQQLCMILFALVVLLCLNAYKKALKEIRDNINKRRAVFVLLK</sequence>
<reference evidence="3" key="1">
    <citation type="submission" date="2022-11" db="UniProtKB">
        <authorList>
            <consortium name="WormBaseParasite"/>
        </authorList>
    </citation>
    <scope>IDENTIFICATION</scope>
</reference>
<protein>
    <submittedName>
        <fullName evidence="3">Uncharacterized protein</fullName>
    </submittedName>
</protein>